<dbReference type="STRING" id="1314777.A0A164YYZ9"/>
<dbReference type="InterPro" id="IPR015637">
    <property type="entry name" value="MUG/TDG"/>
</dbReference>
<feature type="region of interest" description="Disordered" evidence="4">
    <location>
        <begin position="25"/>
        <end position="110"/>
    </location>
</feature>
<evidence type="ECO:0000256" key="1">
    <source>
        <dbReference type="ARBA" id="ARBA00022763"/>
    </source>
</evidence>
<dbReference type="Pfam" id="PF03167">
    <property type="entry name" value="UDG"/>
    <property type="match status" value="1"/>
</dbReference>
<keyword evidence="2" id="KW-0378">Hydrolase</keyword>
<gene>
    <name evidence="6" type="ORF">SISNIDRAFT_482283</name>
</gene>
<keyword evidence="3" id="KW-0234">DNA repair</keyword>
<keyword evidence="7" id="KW-1185">Reference proteome</keyword>
<protein>
    <submittedName>
        <fullName evidence="6">DNA glycosylase</fullName>
    </submittedName>
</protein>
<evidence type="ECO:0000259" key="5">
    <source>
        <dbReference type="Pfam" id="PF03167"/>
    </source>
</evidence>
<evidence type="ECO:0000256" key="3">
    <source>
        <dbReference type="ARBA" id="ARBA00023204"/>
    </source>
</evidence>
<evidence type="ECO:0000256" key="2">
    <source>
        <dbReference type="ARBA" id="ARBA00022801"/>
    </source>
</evidence>
<evidence type="ECO:0000313" key="6">
    <source>
        <dbReference type="EMBL" id="KZS97375.1"/>
    </source>
</evidence>
<dbReference type="InterPro" id="IPR036895">
    <property type="entry name" value="Uracil-DNA_glycosylase-like_sf"/>
</dbReference>
<feature type="compositionally biased region" description="Basic residues" evidence="4">
    <location>
        <begin position="90"/>
        <end position="105"/>
    </location>
</feature>
<evidence type="ECO:0000256" key="4">
    <source>
        <dbReference type="SAM" id="MobiDB-lite"/>
    </source>
</evidence>
<feature type="domain" description="Uracil-DNA glycosylase-like" evidence="5">
    <location>
        <begin position="122"/>
        <end position="308"/>
    </location>
</feature>
<dbReference type="CDD" id="cd10028">
    <property type="entry name" value="UDG-F2_TDG_MUG"/>
    <property type="match status" value="1"/>
</dbReference>
<dbReference type="EMBL" id="KV419397">
    <property type="protein sequence ID" value="KZS97375.1"/>
    <property type="molecule type" value="Genomic_DNA"/>
</dbReference>
<organism evidence="6 7">
    <name type="scientific">Sistotremastrum niveocremeum HHB9708</name>
    <dbReference type="NCBI Taxonomy" id="1314777"/>
    <lineage>
        <taxon>Eukaryota</taxon>
        <taxon>Fungi</taxon>
        <taxon>Dikarya</taxon>
        <taxon>Basidiomycota</taxon>
        <taxon>Agaricomycotina</taxon>
        <taxon>Agaricomycetes</taxon>
        <taxon>Sistotremastrales</taxon>
        <taxon>Sistotremastraceae</taxon>
        <taxon>Sertulicium</taxon>
        <taxon>Sertulicium niveocremeum</taxon>
    </lineage>
</organism>
<feature type="compositionally biased region" description="Basic and acidic residues" evidence="4">
    <location>
        <begin position="45"/>
        <end position="58"/>
    </location>
</feature>
<dbReference type="PANTHER" id="PTHR12159:SF9">
    <property type="entry name" value="G_T MISMATCH-SPECIFIC THYMINE DNA GLYCOSYLASE"/>
    <property type="match status" value="1"/>
</dbReference>
<reference evidence="6 7" key="1">
    <citation type="journal article" date="2016" name="Mol. Biol. Evol.">
        <title>Comparative Genomics of Early-Diverging Mushroom-Forming Fungi Provides Insights into the Origins of Lignocellulose Decay Capabilities.</title>
        <authorList>
            <person name="Nagy L.G."/>
            <person name="Riley R."/>
            <person name="Tritt A."/>
            <person name="Adam C."/>
            <person name="Daum C."/>
            <person name="Floudas D."/>
            <person name="Sun H."/>
            <person name="Yadav J.S."/>
            <person name="Pangilinan J."/>
            <person name="Larsson K.H."/>
            <person name="Matsuura K."/>
            <person name="Barry K."/>
            <person name="Labutti K."/>
            <person name="Kuo R."/>
            <person name="Ohm R.A."/>
            <person name="Bhattacharya S.S."/>
            <person name="Shirouzu T."/>
            <person name="Yoshinaga Y."/>
            <person name="Martin F.M."/>
            <person name="Grigoriev I.V."/>
            <person name="Hibbett D.S."/>
        </authorList>
    </citation>
    <scope>NUCLEOTIDE SEQUENCE [LARGE SCALE GENOMIC DNA]</scope>
    <source>
        <strain evidence="6 7">HHB9708</strain>
    </source>
</reference>
<name>A0A164YYZ9_9AGAM</name>
<dbReference type="SUPFAM" id="SSF52141">
    <property type="entry name" value="Uracil-DNA glycosylase-like"/>
    <property type="match status" value="1"/>
</dbReference>
<keyword evidence="1" id="KW-0227">DNA damage</keyword>
<feature type="compositionally biased region" description="Polar residues" evidence="4">
    <location>
        <begin position="35"/>
        <end position="44"/>
    </location>
</feature>
<sequence>MSDEDDRDQKSTLALRKTLSVFSYVSFESPRRSSRNPALVNTRTKNADVKEEEPRDDLVAVTPRKRPQAVDDKEGLKDLEPEDPTPSPVKKARKSPSKKSPKPRRGYAPPETYAHLNLLQDHLDYDLDIVFCGINPGKMSATKGHHFANPTNHFWKCLHRSGLTTELIPPEQDFTLPERFSLGLTNLVERPSSSESELSVAEMADSIPAFLAKITKYRPKILCIVGVGIWRVIEKNIKNNSVNGVRLEVPEMNGVDDSKASPKGKKKVKDDDLALRPYVLVYHSEKEIESKTLIFVSPSTSGLVTSHQLPDKVVIFSSLRDLLLKYKFGEIDIAPMTKVYIDRSSLVQKSLEFEGVKMER</sequence>
<dbReference type="GO" id="GO:0008263">
    <property type="term" value="F:pyrimidine-specific mismatch base pair DNA N-glycosylase activity"/>
    <property type="evidence" value="ECO:0007669"/>
    <property type="project" value="TreeGrafter"/>
</dbReference>
<dbReference type="GO" id="GO:0006285">
    <property type="term" value="P:base-excision repair, AP site formation"/>
    <property type="evidence" value="ECO:0007669"/>
    <property type="project" value="InterPro"/>
</dbReference>
<feature type="compositionally biased region" description="Basic and acidic residues" evidence="4">
    <location>
        <begin position="68"/>
        <end position="79"/>
    </location>
</feature>
<accession>A0A164YYZ9</accession>
<dbReference type="OrthoDB" id="565731at2759"/>
<dbReference type="GO" id="GO:0004844">
    <property type="term" value="F:uracil DNA N-glycosylase activity"/>
    <property type="evidence" value="ECO:0007669"/>
    <property type="project" value="TreeGrafter"/>
</dbReference>
<dbReference type="Gene3D" id="3.40.470.10">
    <property type="entry name" value="Uracil-DNA glycosylase-like domain"/>
    <property type="match status" value="1"/>
</dbReference>
<proteinExistence type="predicted"/>
<dbReference type="PANTHER" id="PTHR12159">
    <property type="entry name" value="G/T AND G/U MISMATCH-SPECIFIC DNA GLYCOSYLASE"/>
    <property type="match status" value="1"/>
</dbReference>
<dbReference type="AlphaFoldDB" id="A0A164YYZ9"/>
<dbReference type="Proteomes" id="UP000076722">
    <property type="component" value="Unassembled WGS sequence"/>
</dbReference>
<dbReference type="InterPro" id="IPR005122">
    <property type="entry name" value="Uracil-DNA_glycosylase-like"/>
</dbReference>
<evidence type="ECO:0000313" key="7">
    <source>
        <dbReference type="Proteomes" id="UP000076722"/>
    </source>
</evidence>